<feature type="domain" description="Beta-galactosidase jelly roll" evidence="3">
    <location>
        <begin position="22"/>
        <end position="74"/>
    </location>
</feature>
<organism evidence="4 5">
    <name type="scientific">Croceicoccus mobilis</name>
    <dbReference type="NCBI Taxonomy" id="1703339"/>
    <lineage>
        <taxon>Bacteria</taxon>
        <taxon>Pseudomonadati</taxon>
        <taxon>Pseudomonadota</taxon>
        <taxon>Alphaproteobacteria</taxon>
        <taxon>Sphingomonadales</taxon>
        <taxon>Erythrobacteraceae</taxon>
        <taxon>Croceicoccus</taxon>
    </lineage>
</organism>
<dbReference type="AlphaFoldDB" id="A0A916Z994"/>
<reference evidence="4" key="1">
    <citation type="journal article" date="2014" name="Int. J. Syst. Evol. Microbiol.">
        <title>Complete genome sequence of Corynebacterium casei LMG S-19264T (=DSM 44701T), isolated from a smear-ripened cheese.</title>
        <authorList>
            <consortium name="US DOE Joint Genome Institute (JGI-PGF)"/>
            <person name="Walter F."/>
            <person name="Albersmeier A."/>
            <person name="Kalinowski J."/>
            <person name="Ruckert C."/>
        </authorList>
    </citation>
    <scope>NUCLEOTIDE SEQUENCE</scope>
    <source>
        <strain evidence="4">CGMCC 1.15360</strain>
    </source>
</reference>
<keyword evidence="1" id="KW-0378">Hydrolase</keyword>
<dbReference type="Gene3D" id="2.60.120.260">
    <property type="entry name" value="Galactose-binding domain-like"/>
    <property type="match status" value="1"/>
</dbReference>
<name>A0A916Z994_9SPHN</name>
<reference evidence="4" key="2">
    <citation type="submission" date="2020-09" db="EMBL/GenBank/DDBJ databases">
        <authorList>
            <person name="Sun Q."/>
            <person name="Zhou Y."/>
        </authorList>
    </citation>
    <scope>NUCLEOTIDE SEQUENCE</scope>
    <source>
        <strain evidence="4">CGMCC 1.15360</strain>
    </source>
</reference>
<keyword evidence="5" id="KW-1185">Reference proteome</keyword>
<proteinExistence type="predicted"/>
<evidence type="ECO:0000256" key="2">
    <source>
        <dbReference type="ARBA" id="ARBA00023295"/>
    </source>
</evidence>
<evidence type="ECO:0000256" key="1">
    <source>
        <dbReference type="ARBA" id="ARBA00022801"/>
    </source>
</evidence>
<evidence type="ECO:0000313" key="4">
    <source>
        <dbReference type="EMBL" id="GGD80954.1"/>
    </source>
</evidence>
<gene>
    <name evidence="4" type="ORF">GCM10010990_33580</name>
</gene>
<dbReference type="SUPFAM" id="SSF49785">
    <property type="entry name" value="Galactose-binding domain-like"/>
    <property type="match status" value="1"/>
</dbReference>
<dbReference type="EMBL" id="BMIP01000010">
    <property type="protein sequence ID" value="GGD80954.1"/>
    <property type="molecule type" value="Genomic_DNA"/>
</dbReference>
<dbReference type="GO" id="GO:0004553">
    <property type="term" value="F:hydrolase activity, hydrolyzing O-glycosyl compounds"/>
    <property type="evidence" value="ECO:0007669"/>
    <property type="project" value="UniProtKB-ARBA"/>
</dbReference>
<comment type="caution">
    <text evidence="4">The sequence shown here is derived from an EMBL/GenBank/DDBJ whole genome shotgun (WGS) entry which is preliminary data.</text>
</comment>
<sequence length="77" mass="8472">MPGQRPVRHTRSCVKAARIDLAVPKGQDATIGLAFGDTSKLRSPVSYRVLIFVNGWNMGQFIAHVGPQRVFPNPRVS</sequence>
<accession>A0A916Z994</accession>
<dbReference type="Pfam" id="PF13364">
    <property type="entry name" value="BetaGal_ABD2"/>
    <property type="match status" value="1"/>
</dbReference>
<evidence type="ECO:0000259" key="3">
    <source>
        <dbReference type="Pfam" id="PF13364"/>
    </source>
</evidence>
<evidence type="ECO:0000313" key="5">
    <source>
        <dbReference type="Proteomes" id="UP000612349"/>
    </source>
</evidence>
<keyword evidence="2" id="KW-0326">Glycosidase</keyword>
<dbReference type="InterPro" id="IPR025300">
    <property type="entry name" value="BetaGal_jelly_roll_dom"/>
</dbReference>
<dbReference type="RefSeq" id="WP_066774769.1">
    <property type="nucleotide sequence ID" value="NZ_BMIP01000010.1"/>
</dbReference>
<protein>
    <recommendedName>
        <fullName evidence="3">Beta-galactosidase jelly roll domain-containing protein</fullName>
    </recommendedName>
</protein>
<dbReference type="InterPro" id="IPR008979">
    <property type="entry name" value="Galactose-bd-like_sf"/>
</dbReference>
<dbReference type="Proteomes" id="UP000612349">
    <property type="component" value="Unassembled WGS sequence"/>
</dbReference>